<comment type="similarity">
    <text evidence="1">Belongs to the sulfatase family.</text>
</comment>
<dbReference type="InterPro" id="IPR050738">
    <property type="entry name" value="Sulfatase"/>
</dbReference>
<dbReference type="Gene3D" id="3.30.1120.10">
    <property type="match status" value="1"/>
</dbReference>
<dbReference type="InterPro" id="IPR011992">
    <property type="entry name" value="EF-hand-dom_pair"/>
</dbReference>
<dbReference type="RefSeq" id="WP_319833061.1">
    <property type="nucleotide sequence ID" value="NZ_CP138858.1"/>
</dbReference>
<dbReference type="PROSITE" id="PS00523">
    <property type="entry name" value="SULFATASE_1"/>
    <property type="match status" value="1"/>
</dbReference>
<dbReference type="EMBL" id="CP138858">
    <property type="protein sequence ID" value="WPJ96197.1"/>
    <property type="molecule type" value="Genomic_DNA"/>
</dbReference>
<dbReference type="SUPFAM" id="SSF47473">
    <property type="entry name" value="EF-hand"/>
    <property type="match status" value="1"/>
</dbReference>
<evidence type="ECO:0000256" key="3">
    <source>
        <dbReference type="ARBA" id="ARBA00022801"/>
    </source>
</evidence>
<dbReference type="PROSITE" id="PS50222">
    <property type="entry name" value="EF_HAND_2"/>
    <property type="match status" value="1"/>
</dbReference>
<evidence type="ECO:0000256" key="5">
    <source>
        <dbReference type="SAM" id="SignalP"/>
    </source>
</evidence>
<keyword evidence="4" id="KW-0106">Calcium</keyword>
<dbReference type="InterPro" id="IPR000917">
    <property type="entry name" value="Sulfatase_N"/>
</dbReference>
<organism evidence="7 8">
    <name type="scientific">Coraliomargarita algicola</name>
    <dbReference type="NCBI Taxonomy" id="3092156"/>
    <lineage>
        <taxon>Bacteria</taxon>
        <taxon>Pseudomonadati</taxon>
        <taxon>Verrucomicrobiota</taxon>
        <taxon>Opitutia</taxon>
        <taxon>Puniceicoccales</taxon>
        <taxon>Coraliomargaritaceae</taxon>
        <taxon>Coraliomargarita</taxon>
    </lineage>
</organism>
<dbReference type="Proteomes" id="UP001324993">
    <property type="component" value="Chromosome"/>
</dbReference>
<dbReference type="InterPro" id="IPR024607">
    <property type="entry name" value="Sulfatase_CS"/>
</dbReference>
<dbReference type="PROSITE" id="PS00018">
    <property type="entry name" value="EF_HAND_1"/>
    <property type="match status" value="1"/>
</dbReference>
<keyword evidence="2" id="KW-0479">Metal-binding</keyword>
<sequence length="614" mass="68637">MSSKRILLATAFLLTLCARVTVFAASEAPKSPNIIFILTDDQGYGDLQRHGHPYLQTPNTNRLHDESVRFDRFYVSPSCSPTRAALMTGMHEFRNGVTHTLIPREHLNIEATTLPQLLKTAGYKTGFIGKWHLGGSRGYAPDARGFDWTATNPMGPRKHFDPEIIRNGERTQREGFREDIFFDEAMTFIEESGDQPFFCYLATYSPHTPLGAPEKFIAPFREQGLSEKHATYLAMIENVDYNVGRLLAFMEERGLDENTIVIFMNDNGVTEGLDVYNAGMRGCKATTWEGGSRAMSFWRWPNHWKPQTHDNLTAHVDVLPTLCELAGVDVPEDLQSELEGYSLLPLLESDEAMSWHDDRSLFHHVGRWPSGLAESHKYAMVSVHKGDYLLVRSAPCGDPACEDFQSQCTTMRAVYNGLTKTTYADGTAQMHWGTTPMGHWALYNVVEDPACQNDLSRTHPELVASMAASYDVWWDELYPTMIERGGDLGDPLASAHASARAKQWKGPTSDAQLKGQAAATAAADSMSRFDRIDANGDSKITLAEYVGPFLKQMSIKDANHDGMLSVAEFDVPHFKSVDTDKNGQLSEAEIRQFYAEQFEQIDRDQSGSISADEM</sequence>
<dbReference type="InterPro" id="IPR002048">
    <property type="entry name" value="EF_hand_dom"/>
</dbReference>
<dbReference type="PANTHER" id="PTHR42693:SF53">
    <property type="entry name" value="ENDO-4-O-SULFATASE"/>
    <property type="match status" value="1"/>
</dbReference>
<dbReference type="Pfam" id="PF00884">
    <property type="entry name" value="Sulfatase"/>
    <property type="match status" value="1"/>
</dbReference>
<evidence type="ECO:0000259" key="6">
    <source>
        <dbReference type="PROSITE" id="PS50222"/>
    </source>
</evidence>
<feature type="signal peptide" evidence="5">
    <location>
        <begin position="1"/>
        <end position="24"/>
    </location>
</feature>
<feature type="domain" description="EF-hand" evidence="6">
    <location>
        <begin position="589"/>
        <end position="614"/>
    </location>
</feature>
<dbReference type="Gene3D" id="1.10.238.10">
    <property type="entry name" value="EF-hand"/>
    <property type="match status" value="1"/>
</dbReference>
<dbReference type="CDD" id="cd16146">
    <property type="entry name" value="ARS_like"/>
    <property type="match status" value="1"/>
</dbReference>
<evidence type="ECO:0000256" key="1">
    <source>
        <dbReference type="ARBA" id="ARBA00008779"/>
    </source>
</evidence>
<evidence type="ECO:0000256" key="2">
    <source>
        <dbReference type="ARBA" id="ARBA00022723"/>
    </source>
</evidence>
<evidence type="ECO:0000313" key="8">
    <source>
        <dbReference type="Proteomes" id="UP001324993"/>
    </source>
</evidence>
<name>A0ABZ0RJE8_9BACT</name>
<protein>
    <submittedName>
        <fullName evidence="7">Sulfatase-like hydrolase/transferase</fullName>
    </submittedName>
</protein>
<proteinExistence type="inferred from homology"/>
<gene>
    <name evidence="7" type="ORF">SH580_00590</name>
</gene>
<dbReference type="SUPFAM" id="SSF53649">
    <property type="entry name" value="Alkaline phosphatase-like"/>
    <property type="match status" value="1"/>
</dbReference>
<keyword evidence="8" id="KW-1185">Reference proteome</keyword>
<keyword evidence="5" id="KW-0732">Signal</keyword>
<evidence type="ECO:0000256" key="4">
    <source>
        <dbReference type="ARBA" id="ARBA00022837"/>
    </source>
</evidence>
<evidence type="ECO:0000313" key="7">
    <source>
        <dbReference type="EMBL" id="WPJ96197.1"/>
    </source>
</evidence>
<dbReference type="Gene3D" id="3.40.720.10">
    <property type="entry name" value="Alkaline Phosphatase, subunit A"/>
    <property type="match status" value="1"/>
</dbReference>
<accession>A0ABZ0RJE8</accession>
<dbReference type="Pfam" id="PF13202">
    <property type="entry name" value="EF-hand_5"/>
    <property type="match status" value="2"/>
</dbReference>
<dbReference type="InterPro" id="IPR018247">
    <property type="entry name" value="EF_Hand_1_Ca_BS"/>
</dbReference>
<keyword evidence="3" id="KW-0378">Hydrolase</keyword>
<reference evidence="7 8" key="1">
    <citation type="submission" date="2023-11" db="EMBL/GenBank/DDBJ databases">
        <title>Coraliomargarita sp. nov., isolated from marine algae.</title>
        <authorList>
            <person name="Lee J.K."/>
            <person name="Baek J.H."/>
            <person name="Kim J.M."/>
            <person name="Choi D.G."/>
            <person name="Jeon C.O."/>
        </authorList>
    </citation>
    <scope>NUCLEOTIDE SEQUENCE [LARGE SCALE GENOMIC DNA]</scope>
    <source>
        <strain evidence="7 8">J2-16</strain>
    </source>
</reference>
<dbReference type="InterPro" id="IPR017850">
    <property type="entry name" value="Alkaline_phosphatase_core_sf"/>
</dbReference>
<feature type="chain" id="PRO_5047077979" evidence="5">
    <location>
        <begin position="25"/>
        <end position="614"/>
    </location>
</feature>
<dbReference type="PANTHER" id="PTHR42693">
    <property type="entry name" value="ARYLSULFATASE FAMILY MEMBER"/>
    <property type="match status" value="1"/>
</dbReference>
<dbReference type="PROSITE" id="PS00149">
    <property type="entry name" value="SULFATASE_2"/>
    <property type="match status" value="1"/>
</dbReference>